<gene>
    <name evidence="1" type="ORF">ACFPJ4_07360</name>
</gene>
<protein>
    <submittedName>
        <fullName evidence="1">DUF6941 family protein</fullName>
    </submittedName>
</protein>
<name>A0ABW0NND7_9MICO</name>
<sequence length="161" mass="16994">MIPETDLFATAFFLADHASVENGKVYVNGGFFNQMQFATFPAAANFSVVGVINVPWSAQNQLHKFQVLFTDADGHQLPGEFSGEFQITPNPDAGVGDPFLMPIAAAANAFVLAKPGHYSAVLMIDGEELSRWGFRVNATAAPGEVPGVPGGGSGPADIPWL</sequence>
<dbReference type="Pfam" id="PF22091">
    <property type="entry name" value="DUF6941"/>
    <property type="match status" value="1"/>
</dbReference>
<keyword evidence="2" id="KW-1185">Reference proteome</keyword>
<accession>A0ABW0NND7</accession>
<dbReference type="EMBL" id="JBHSMG010000001">
    <property type="protein sequence ID" value="MFC5502055.1"/>
    <property type="molecule type" value="Genomic_DNA"/>
</dbReference>
<organism evidence="1 2">
    <name type="scientific">Lysinimonas soli</name>
    <dbReference type="NCBI Taxonomy" id="1074233"/>
    <lineage>
        <taxon>Bacteria</taxon>
        <taxon>Bacillati</taxon>
        <taxon>Actinomycetota</taxon>
        <taxon>Actinomycetes</taxon>
        <taxon>Micrococcales</taxon>
        <taxon>Microbacteriaceae</taxon>
        <taxon>Lysinimonas</taxon>
    </lineage>
</organism>
<proteinExistence type="predicted"/>
<dbReference type="InterPro" id="IPR054221">
    <property type="entry name" value="DUF6941"/>
</dbReference>
<evidence type="ECO:0000313" key="2">
    <source>
        <dbReference type="Proteomes" id="UP001596039"/>
    </source>
</evidence>
<dbReference type="RefSeq" id="WP_386739713.1">
    <property type="nucleotide sequence ID" value="NZ_JBHSMG010000001.1"/>
</dbReference>
<reference evidence="2" key="1">
    <citation type="journal article" date="2019" name="Int. J. Syst. Evol. Microbiol.">
        <title>The Global Catalogue of Microorganisms (GCM) 10K type strain sequencing project: providing services to taxonomists for standard genome sequencing and annotation.</title>
        <authorList>
            <consortium name="The Broad Institute Genomics Platform"/>
            <consortium name="The Broad Institute Genome Sequencing Center for Infectious Disease"/>
            <person name="Wu L."/>
            <person name="Ma J."/>
        </authorList>
    </citation>
    <scope>NUCLEOTIDE SEQUENCE [LARGE SCALE GENOMIC DNA]</scope>
    <source>
        <strain evidence="2">CGMCC 4.6997</strain>
    </source>
</reference>
<evidence type="ECO:0000313" key="1">
    <source>
        <dbReference type="EMBL" id="MFC5502055.1"/>
    </source>
</evidence>
<comment type="caution">
    <text evidence="1">The sequence shown here is derived from an EMBL/GenBank/DDBJ whole genome shotgun (WGS) entry which is preliminary data.</text>
</comment>
<dbReference type="Proteomes" id="UP001596039">
    <property type="component" value="Unassembled WGS sequence"/>
</dbReference>